<accession>A0ABW3N3W0</accession>
<feature type="chain" id="PRO_5045615135" description="LTXXQ motif family protein" evidence="2">
    <location>
        <begin position="21"/>
        <end position="114"/>
    </location>
</feature>
<keyword evidence="2" id="KW-0732">Signal</keyword>
<dbReference type="EMBL" id="JBHTJL010000009">
    <property type="protein sequence ID" value="MFD1062254.1"/>
    <property type="molecule type" value="Genomic_DNA"/>
</dbReference>
<evidence type="ECO:0000313" key="4">
    <source>
        <dbReference type="Proteomes" id="UP001597013"/>
    </source>
</evidence>
<evidence type="ECO:0000256" key="1">
    <source>
        <dbReference type="SAM" id="Coils"/>
    </source>
</evidence>
<evidence type="ECO:0000313" key="3">
    <source>
        <dbReference type="EMBL" id="MFD1062254.1"/>
    </source>
</evidence>
<dbReference type="RefSeq" id="WP_386127943.1">
    <property type="nucleotide sequence ID" value="NZ_JBHTJL010000009.1"/>
</dbReference>
<gene>
    <name evidence="3" type="ORF">ACFQ1Q_03270</name>
</gene>
<organism evidence="3 4">
    <name type="scientific">Winogradskyella litorisediminis</name>
    <dbReference type="NCBI Taxonomy" id="1156618"/>
    <lineage>
        <taxon>Bacteria</taxon>
        <taxon>Pseudomonadati</taxon>
        <taxon>Bacteroidota</taxon>
        <taxon>Flavobacteriia</taxon>
        <taxon>Flavobacteriales</taxon>
        <taxon>Flavobacteriaceae</taxon>
        <taxon>Winogradskyella</taxon>
    </lineage>
</organism>
<sequence>MKRIIFALTLILGVTMTGFAQSDKIKEKATEKVEELNKEIVAGDESLALSEEQKKQVYDIHVKRIMEYRKVRKAGASKEEQQAVQKKYFSQIFKDVLTKEQMKARKEGKKKLQD</sequence>
<feature type="signal peptide" evidence="2">
    <location>
        <begin position="1"/>
        <end position="20"/>
    </location>
</feature>
<reference evidence="4" key="1">
    <citation type="journal article" date="2019" name="Int. J. Syst. Evol. Microbiol.">
        <title>The Global Catalogue of Microorganisms (GCM) 10K type strain sequencing project: providing services to taxonomists for standard genome sequencing and annotation.</title>
        <authorList>
            <consortium name="The Broad Institute Genomics Platform"/>
            <consortium name="The Broad Institute Genome Sequencing Center for Infectious Disease"/>
            <person name="Wu L."/>
            <person name="Ma J."/>
        </authorList>
    </citation>
    <scope>NUCLEOTIDE SEQUENCE [LARGE SCALE GENOMIC DNA]</scope>
    <source>
        <strain evidence="4">CCUG 62215</strain>
    </source>
</reference>
<evidence type="ECO:0008006" key="5">
    <source>
        <dbReference type="Google" id="ProtNLM"/>
    </source>
</evidence>
<evidence type="ECO:0000256" key="2">
    <source>
        <dbReference type="SAM" id="SignalP"/>
    </source>
</evidence>
<feature type="coiled-coil region" evidence="1">
    <location>
        <begin position="19"/>
        <end position="46"/>
    </location>
</feature>
<protein>
    <recommendedName>
        <fullName evidence="5">LTXXQ motif family protein</fullName>
    </recommendedName>
</protein>
<keyword evidence="1" id="KW-0175">Coiled coil</keyword>
<proteinExistence type="predicted"/>
<keyword evidence="4" id="KW-1185">Reference proteome</keyword>
<comment type="caution">
    <text evidence="3">The sequence shown here is derived from an EMBL/GenBank/DDBJ whole genome shotgun (WGS) entry which is preliminary data.</text>
</comment>
<name>A0ABW3N3W0_9FLAO</name>
<dbReference type="Proteomes" id="UP001597013">
    <property type="component" value="Unassembled WGS sequence"/>
</dbReference>